<keyword evidence="3" id="KW-1185">Reference proteome</keyword>
<proteinExistence type="predicted"/>
<evidence type="ECO:0000313" key="3">
    <source>
        <dbReference type="Proteomes" id="UP000838878"/>
    </source>
</evidence>
<sequence>MTGATSRRGEDQPWCADRNRGAVSTEKTDRQGICRLELQALVVDTRRQPAEQAGRTMTATTSRRGEHQPWGADRTAPQCPLRRLIGRECADWNHGLTP</sequence>
<organism evidence="2 3">
    <name type="scientific">Brenthis ino</name>
    <name type="common">lesser marbled fritillary</name>
    <dbReference type="NCBI Taxonomy" id="405034"/>
    <lineage>
        <taxon>Eukaryota</taxon>
        <taxon>Metazoa</taxon>
        <taxon>Ecdysozoa</taxon>
        <taxon>Arthropoda</taxon>
        <taxon>Hexapoda</taxon>
        <taxon>Insecta</taxon>
        <taxon>Pterygota</taxon>
        <taxon>Neoptera</taxon>
        <taxon>Endopterygota</taxon>
        <taxon>Lepidoptera</taxon>
        <taxon>Glossata</taxon>
        <taxon>Ditrysia</taxon>
        <taxon>Papilionoidea</taxon>
        <taxon>Nymphalidae</taxon>
        <taxon>Heliconiinae</taxon>
        <taxon>Argynnini</taxon>
        <taxon>Brenthis</taxon>
    </lineage>
</organism>
<dbReference type="EMBL" id="OV170227">
    <property type="protein sequence ID" value="CAH0728380.1"/>
    <property type="molecule type" value="Genomic_DNA"/>
</dbReference>
<evidence type="ECO:0000313" key="2">
    <source>
        <dbReference type="EMBL" id="CAH0728380.1"/>
    </source>
</evidence>
<accession>A0A8J9VVK2</accession>
<name>A0A8J9VVK2_9NEOP</name>
<feature type="region of interest" description="Disordered" evidence="1">
    <location>
        <begin position="47"/>
        <end position="78"/>
    </location>
</feature>
<evidence type="ECO:0000256" key="1">
    <source>
        <dbReference type="SAM" id="MobiDB-lite"/>
    </source>
</evidence>
<gene>
    <name evidence="2" type="ORF">BINO364_LOCUS13602</name>
</gene>
<protein>
    <submittedName>
        <fullName evidence="2">Uncharacterized protein</fullName>
    </submittedName>
</protein>
<dbReference type="AlphaFoldDB" id="A0A8J9VVK2"/>
<reference evidence="2" key="1">
    <citation type="submission" date="2021-12" db="EMBL/GenBank/DDBJ databases">
        <authorList>
            <person name="Martin H S."/>
        </authorList>
    </citation>
    <scope>NUCLEOTIDE SEQUENCE</scope>
</reference>
<dbReference type="Proteomes" id="UP000838878">
    <property type="component" value="Chromosome 7"/>
</dbReference>
<feature type="region of interest" description="Disordered" evidence="1">
    <location>
        <begin position="1"/>
        <end position="28"/>
    </location>
</feature>
<feature type="non-terminal residue" evidence="2">
    <location>
        <position position="98"/>
    </location>
</feature>